<keyword evidence="1" id="KW-0240">DNA-directed RNA polymerase</keyword>
<evidence type="ECO:0000259" key="7">
    <source>
        <dbReference type="PROSITE" id="PS50011"/>
    </source>
</evidence>
<dbReference type="Pfam" id="PF00069">
    <property type="entry name" value="Pkinase"/>
    <property type="match status" value="1"/>
</dbReference>
<feature type="region of interest" description="Disordered" evidence="6">
    <location>
        <begin position="891"/>
        <end position="922"/>
    </location>
</feature>
<feature type="region of interest" description="Disordered" evidence="6">
    <location>
        <begin position="431"/>
        <end position="456"/>
    </location>
</feature>
<reference evidence="8" key="1">
    <citation type="submission" date="2022-01" db="EMBL/GenBank/DDBJ databases">
        <authorList>
            <person name="King R."/>
        </authorList>
    </citation>
    <scope>NUCLEOTIDE SEQUENCE</scope>
</reference>
<feature type="region of interest" description="Disordered" evidence="6">
    <location>
        <begin position="780"/>
        <end position="819"/>
    </location>
</feature>
<dbReference type="EMBL" id="OU892282">
    <property type="protein sequence ID" value="CAG9770510.1"/>
    <property type="molecule type" value="Genomic_DNA"/>
</dbReference>
<feature type="binding site" evidence="5">
    <location>
        <position position="59"/>
    </location>
    <ligand>
        <name>ATP</name>
        <dbReference type="ChEBI" id="CHEBI:30616"/>
    </ligand>
</feature>
<evidence type="ECO:0000256" key="4">
    <source>
        <dbReference type="ARBA" id="ARBA00023163"/>
    </source>
</evidence>
<dbReference type="InterPro" id="IPR011009">
    <property type="entry name" value="Kinase-like_dom_sf"/>
</dbReference>
<gene>
    <name evidence="8" type="ORF">CEUTPL_LOCUS10962</name>
</gene>
<proteinExistence type="predicted"/>
<feature type="region of interest" description="Disordered" evidence="6">
    <location>
        <begin position="989"/>
        <end position="1013"/>
    </location>
</feature>
<evidence type="ECO:0000256" key="2">
    <source>
        <dbReference type="ARBA" id="ARBA00022741"/>
    </source>
</evidence>
<dbReference type="FunFam" id="1.10.510.10:FF:000500">
    <property type="entry name" value="serine/threonine-protein kinase SBK1"/>
    <property type="match status" value="1"/>
</dbReference>
<dbReference type="InterPro" id="IPR036898">
    <property type="entry name" value="RNA_pol_Rpb7-like_N_sf"/>
</dbReference>
<evidence type="ECO:0000313" key="8">
    <source>
        <dbReference type="EMBL" id="CAG9770510.1"/>
    </source>
</evidence>
<dbReference type="SMART" id="SM00220">
    <property type="entry name" value="S_TKc"/>
    <property type="match status" value="1"/>
</dbReference>
<dbReference type="PANTHER" id="PTHR24359">
    <property type="entry name" value="SERINE/THREONINE-PROTEIN KINASE SBK1"/>
    <property type="match status" value="1"/>
</dbReference>
<feature type="region of interest" description="Disordered" evidence="6">
    <location>
        <begin position="716"/>
        <end position="755"/>
    </location>
</feature>
<dbReference type="PANTHER" id="PTHR24359:SF1">
    <property type="entry name" value="INHIBITOR OF NUCLEAR FACTOR KAPPA-B KINASE EPSILON SUBUNIT HOMOLOG 1-RELATED"/>
    <property type="match status" value="1"/>
</dbReference>
<evidence type="ECO:0000256" key="1">
    <source>
        <dbReference type="ARBA" id="ARBA00022478"/>
    </source>
</evidence>
<dbReference type="InterPro" id="IPR041178">
    <property type="entry name" value="RPA43_OB"/>
</dbReference>
<feature type="region of interest" description="Disordered" evidence="6">
    <location>
        <begin position="945"/>
        <end position="966"/>
    </location>
</feature>
<keyword evidence="9" id="KW-1185">Reference proteome</keyword>
<feature type="compositionally biased region" description="Basic and acidic residues" evidence="6">
    <location>
        <begin position="403"/>
        <end position="412"/>
    </location>
</feature>
<name>A0A9N9MWJ1_9CUCU</name>
<accession>A0A9N9MWJ1</accession>
<dbReference type="OrthoDB" id="6513151at2759"/>
<dbReference type="GO" id="GO:0005524">
    <property type="term" value="F:ATP binding"/>
    <property type="evidence" value="ECO:0007669"/>
    <property type="project" value="UniProtKB-UniRule"/>
</dbReference>
<dbReference type="PROSITE" id="PS00107">
    <property type="entry name" value="PROTEIN_KINASE_ATP"/>
    <property type="match status" value="1"/>
</dbReference>
<dbReference type="PROSITE" id="PS00108">
    <property type="entry name" value="PROTEIN_KINASE_ST"/>
    <property type="match status" value="1"/>
</dbReference>
<dbReference type="Gene3D" id="3.30.1490.120">
    <property type="entry name" value="RNA polymerase Rpb7-like, N-terminal domain"/>
    <property type="match status" value="1"/>
</dbReference>
<dbReference type="GO" id="GO:0004674">
    <property type="term" value="F:protein serine/threonine kinase activity"/>
    <property type="evidence" value="ECO:0007669"/>
    <property type="project" value="TreeGrafter"/>
</dbReference>
<dbReference type="Gene3D" id="2.40.50.1060">
    <property type="match status" value="1"/>
</dbReference>
<keyword evidence="4" id="KW-0804">Transcription</keyword>
<keyword evidence="2 5" id="KW-0547">Nucleotide-binding</keyword>
<evidence type="ECO:0000256" key="3">
    <source>
        <dbReference type="ARBA" id="ARBA00022840"/>
    </source>
</evidence>
<feature type="domain" description="Protein kinase" evidence="7">
    <location>
        <begin position="30"/>
        <end position="297"/>
    </location>
</feature>
<dbReference type="SUPFAM" id="SSF56112">
    <property type="entry name" value="Protein kinase-like (PK-like)"/>
    <property type="match status" value="1"/>
</dbReference>
<dbReference type="Pfam" id="PF17875">
    <property type="entry name" value="RPA43_OB"/>
    <property type="match status" value="1"/>
</dbReference>
<dbReference type="GO" id="GO:0000428">
    <property type="term" value="C:DNA-directed RNA polymerase complex"/>
    <property type="evidence" value="ECO:0007669"/>
    <property type="project" value="UniProtKB-KW"/>
</dbReference>
<evidence type="ECO:0000256" key="5">
    <source>
        <dbReference type="PROSITE-ProRule" id="PRU10141"/>
    </source>
</evidence>
<feature type="region of interest" description="Disordered" evidence="6">
    <location>
        <begin position="364"/>
        <end position="416"/>
    </location>
</feature>
<organism evidence="8 9">
    <name type="scientific">Ceutorhynchus assimilis</name>
    <name type="common">cabbage seed weevil</name>
    <dbReference type="NCBI Taxonomy" id="467358"/>
    <lineage>
        <taxon>Eukaryota</taxon>
        <taxon>Metazoa</taxon>
        <taxon>Ecdysozoa</taxon>
        <taxon>Arthropoda</taxon>
        <taxon>Hexapoda</taxon>
        <taxon>Insecta</taxon>
        <taxon>Pterygota</taxon>
        <taxon>Neoptera</taxon>
        <taxon>Endopterygota</taxon>
        <taxon>Coleoptera</taxon>
        <taxon>Polyphaga</taxon>
        <taxon>Cucujiformia</taxon>
        <taxon>Curculionidae</taxon>
        <taxon>Ceutorhynchinae</taxon>
        <taxon>Ceutorhynchus</taxon>
    </lineage>
</organism>
<evidence type="ECO:0000313" key="9">
    <source>
        <dbReference type="Proteomes" id="UP001152799"/>
    </source>
</evidence>
<dbReference type="InterPro" id="IPR000719">
    <property type="entry name" value="Prot_kinase_dom"/>
</dbReference>
<dbReference type="InterPro" id="IPR017441">
    <property type="entry name" value="Protein_kinase_ATP_BS"/>
</dbReference>
<dbReference type="PROSITE" id="PS50011">
    <property type="entry name" value="PROTEIN_KINASE_DOM"/>
    <property type="match status" value="1"/>
</dbReference>
<keyword evidence="3 5" id="KW-0067">ATP-binding</keyword>
<dbReference type="InterPro" id="IPR008271">
    <property type="entry name" value="Ser/Thr_kinase_AS"/>
</dbReference>
<dbReference type="AlphaFoldDB" id="A0A9N9MWJ1"/>
<evidence type="ECO:0000256" key="6">
    <source>
        <dbReference type="SAM" id="MobiDB-lite"/>
    </source>
</evidence>
<feature type="compositionally biased region" description="Basic and acidic residues" evidence="6">
    <location>
        <begin position="382"/>
        <end position="394"/>
    </location>
</feature>
<protein>
    <recommendedName>
        <fullName evidence="7">Protein kinase domain-containing protein</fullName>
    </recommendedName>
</protein>
<dbReference type="Proteomes" id="UP001152799">
    <property type="component" value="Chromosome 6"/>
</dbReference>
<dbReference type="Gene3D" id="1.10.510.10">
    <property type="entry name" value="Transferase(Phosphotransferase) domain 1"/>
    <property type="match status" value="1"/>
</dbReference>
<sequence>MGSHTKSITDANIHRIREFELEKVSLVEEFDILQIVGEGWFGKILLVEHKATDREMVLKALPKPYTALVDFYREFHYGLNLGLHKNIITAYDVAFETAGFYVFSQEYAPLGDLTSNVSEIGIGELHTKRVAKQLASALEYIHKKQLVHRDIKLDNILVFKSDFSRIKLCDFGETRPAGSLVLRRNEWLPYAAPEILEISVDDSYICNISHDIWQFGIVIFVCLTGCLPWQKAAHDDPRYVRYISWQNSTLPMIRVPKLFKLVSTKAQRFFKRYLEPKEERRPTDLKDVYRYLDDRWMSKGMEKSNETLTEDDGLCPSMYSFHSSPEEKNKILHSLTQYGLETTVDRNAKKDRIKKWIESSIIEEEEDGGEDVAPEKSNNAESRTEAIRNINAERQKRRRHYSKRLESREKQYKPPVDPRIPLEIQKIPQFNSRTIKTVPENSKDATNGPSRPPRNILCALPFRNITIAPSSPTTSTDSAISSDGSTIKYKGYNFLRQDKIAEVTDHVQNKLKFNANQLKFDKDYLNELTSDPNSGVFKQECKYHVALHPAQFNNFGESVKDELGKKIGRFDESFQGIMLGYENVRLQSKLGVIGSDNCHVHLDIEALFYVFHPQIDMVLKGTVTRTTKDHVGCLVYNTFNISLPKPAGEEDETWLGENVTIKSEVSFRITFVNLTARLPHIRGHLLSIESQGDISGVSLIKSEKKGKKTKFVDEEVVENPHKDKRKKMSSISVTEDPTEVEQEKPKKNKRRKSLSTSLIDESALYDDEVPIENGEVIPNKVKKHKEKQFRDYSSEAEVTTPNAKSEKKKRKKSTSFSLGESSLHTELILKDEIKEEEVSLTPSKYKDSDKTKKNKKKKSLSTSLIDESDLYVDEVRIENGEFLSNKVKKQKEKKFRDYSSEAEVDIPTAKSEKKNRKKSMSFSIGENSLHTELILKDEIKEEEVTLTPSKYKDSDKTKKKNKHRKKDDLDISLESLDIKSLFTENMDFDEKSSLNMADSPDKKRKRRKSQMISQDEDLYLDKVKLEPDSELEKIIGKKEKKSKS</sequence>
<feature type="region of interest" description="Disordered" evidence="6">
    <location>
        <begin position="839"/>
        <end position="862"/>
    </location>
</feature>